<protein>
    <recommendedName>
        <fullName evidence="4">Lipoprotein with Yx(FWY)xxD motif</fullName>
    </recommendedName>
</protein>
<name>A0A2R4M7J7_9RHOB</name>
<organism evidence="2 3">
    <name type="scientific">Celeribacter baekdonensis</name>
    <dbReference type="NCBI Taxonomy" id="875171"/>
    <lineage>
        <taxon>Bacteria</taxon>
        <taxon>Pseudomonadati</taxon>
        <taxon>Pseudomonadota</taxon>
        <taxon>Alphaproteobacteria</taxon>
        <taxon>Rhodobacterales</taxon>
        <taxon>Roseobacteraceae</taxon>
        <taxon>Celeribacter</taxon>
    </lineage>
</organism>
<dbReference type="KEGG" id="cbak:DA792_19620"/>
<sequence>MTMKLSAVIALAFLTATSGQAFAGAYGKSYTSTSGAAMTAVSSQVLTDKNGMTLYVFDKDAKGVSNCNGDCADNWPPFAAKADAKAKDGFSIISRKDGSLQWAKDGAPLYYWVGDSAPGDTNGDGIGGVWHLAH</sequence>
<dbReference type="PIRSF" id="PIRSF029720">
    <property type="entry name" value="UCP029720"/>
    <property type="match status" value="1"/>
</dbReference>
<keyword evidence="1" id="KW-0732">Signal</keyword>
<dbReference type="AlphaFoldDB" id="A0A2R4M7J7"/>
<accession>A0A2R4M7J7</accession>
<feature type="chain" id="PRO_5015316543" description="Lipoprotein with Yx(FWY)xxD motif" evidence="1">
    <location>
        <begin position="24"/>
        <end position="134"/>
    </location>
</feature>
<dbReference type="EMBL" id="CP028475">
    <property type="protein sequence ID" value="AVW93019.1"/>
    <property type="molecule type" value="Genomic_DNA"/>
</dbReference>
<dbReference type="PANTHER" id="PTHR39335:SF1">
    <property type="entry name" value="BLL4220 PROTEIN"/>
    <property type="match status" value="1"/>
</dbReference>
<evidence type="ECO:0000313" key="3">
    <source>
        <dbReference type="Proteomes" id="UP000241447"/>
    </source>
</evidence>
<dbReference type="Pfam" id="PF03640">
    <property type="entry name" value="Lipoprotein_15"/>
    <property type="match status" value="2"/>
</dbReference>
<reference evidence="2 3" key="1">
    <citation type="submission" date="2018-03" db="EMBL/GenBank/DDBJ databases">
        <title>The Complete Genome of Celeribacter baekdonensis strain LH4, a Thiosulfate-Oxidizing Alphaproteobacterium Isolated from Gulf of Mexico Continental Slope Sediments.</title>
        <authorList>
            <person name="Flood B.E."/>
            <person name="Bailey J.V."/>
            <person name="Leprich D."/>
        </authorList>
    </citation>
    <scope>NUCLEOTIDE SEQUENCE [LARGE SCALE GENOMIC DNA]</scope>
    <source>
        <strain evidence="2 3">LH4</strain>
    </source>
</reference>
<gene>
    <name evidence="2" type="ORF">DA792_19620</name>
</gene>
<evidence type="ECO:0008006" key="4">
    <source>
        <dbReference type="Google" id="ProtNLM"/>
    </source>
</evidence>
<dbReference type="Proteomes" id="UP000241447">
    <property type="component" value="Chromosome"/>
</dbReference>
<proteinExistence type="predicted"/>
<evidence type="ECO:0000313" key="2">
    <source>
        <dbReference type="EMBL" id="AVW93019.1"/>
    </source>
</evidence>
<feature type="signal peptide" evidence="1">
    <location>
        <begin position="1"/>
        <end position="23"/>
    </location>
</feature>
<dbReference type="PANTHER" id="PTHR39335">
    <property type="entry name" value="BLL4220 PROTEIN"/>
    <property type="match status" value="1"/>
</dbReference>
<dbReference type="OrthoDB" id="9800666at2"/>
<dbReference type="InterPro" id="IPR005297">
    <property type="entry name" value="Lipoprotein_repeat"/>
</dbReference>
<evidence type="ECO:0000256" key="1">
    <source>
        <dbReference type="SAM" id="SignalP"/>
    </source>
</evidence>
<dbReference type="RefSeq" id="WP_107722255.1">
    <property type="nucleotide sequence ID" value="NZ_CP028475.1"/>
</dbReference>
<dbReference type="GO" id="GO:0043448">
    <property type="term" value="P:alkane catabolic process"/>
    <property type="evidence" value="ECO:0007669"/>
    <property type="project" value="TreeGrafter"/>
</dbReference>
<dbReference type="InterPro" id="IPR014558">
    <property type="entry name" value="UCP029720"/>
</dbReference>